<dbReference type="EMBL" id="QRUU01000019">
    <property type="protein sequence ID" value="RGR97696.1"/>
    <property type="molecule type" value="Genomic_DNA"/>
</dbReference>
<evidence type="ECO:0000256" key="1">
    <source>
        <dbReference type="SAM" id="MobiDB-lite"/>
    </source>
</evidence>
<evidence type="ECO:0000313" key="2">
    <source>
        <dbReference type="EMBL" id="RGR97696.1"/>
    </source>
</evidence>
<name>A0A412GSD4_9BACT</name>
<reference evidence="2 3" key="1">
    <citation type="submission" date="2018-08" db="EMBL/GenBank/DDBJ databases">
        <title>A genome reference for cultivated species of the human gut microbiota.</title>
        <authorList>
            <person name="Zou Y."/>
            <person name="Xue W."/>
            <person name="Luo G."/>
        </authorList>
    </citation>
    <scope>NUCLEOTIDE SEQUENCE [LARGE SCALE GENOMIC DNA]</scope>
    <source>
        <strain evidence="2 3">AF24-2</strain>
    </source>
</reference>
<proteinExistence type="predicted"/>
<feature type="compositionally biased region" description="Low complexity" evidence="1">
    <location>
        <begin position="176"/>
        <end position="187"/>
    </location>
</feature>
<dbReference type="AlphaFoldDB" id="A0A412GSD4"/>
<dbReference type="Proteomes" id="UP000285864">
    <property type="component" value="Unassembled WGS sequence"/>
</dbReference>
<gene>
    <name evidence="2" type="ORF">DWY20_06165</name>
</gene>
<feature type="region of interest" description="Disordered" evidence="1">
    <location>
        <begin position="165"/>
        <end position="193"/>
    </location>
</feature>
<keyword evidence="3" id="KW-1185">Reference proteome</keyword>
<evidence type="ECO:0000313" key="3">
    <source>
        <dbReference type="Proteomes" id="UP000285864"/>
    </source>
</evidence>
<accession>A0A412GSD4</accession>
<organism evidence="2 3">
    <name type="scientific">Phocaeicola coprocola</name>
    <dbReference type="NCBI Taxonomy" id="310298"/>
    <lineage>
        <taxon>Bacteria</taxon>
        <taxon>Pseudomonadati</taxon>
        <taxon>Bacteroidota</taxon>
        <taxon>Bacteroidia</taxon>
        <taxon>Bacteroidales</taxon>
        <taxon>Bacteroidaceae</taxon>
        <taxon>Phocaeicola</taxon>
    </lineage>
</organism>
<sequence length="376" mass="43796">MKSKFIRNTAKIVVEKDKLTGRIRSFVMIFIGSYDYLKKTKSMGKNTYLYRQPDFDGSVLFYEINGTFINGWKYEKGKIVASIAPKIDEENGGPKENNATSRAIVEDCTDYCYTVYDEECYEETWYDYDDECGWEVGVTYGCYTISWEECTTHCTYYDDGSDDEDDNWDEDFPAGGSNTSNNTGKNNNDNDEKIDDRETLFEESMKEVKVILKNLGIDVDQYTIKLNTEMCGTNARVMNDGTTIELCTRALTKYTHNDQASIIWHEIYHVDHGHYEGINPTTPCDPPLVLEIDDEIQPYFELYLNNEYDGYGTKEDYALGMLLTENALHTAEWYENEIETYNAELDNNIPRSENYEADMHFCLWKYQQIYEYLTKE</sequence>
<comment type="caution">
    <text evidence="2">The sequence shown here is derived from an EMBL/GenBank/DDBJ whole genome shotgun (WGS) entry which is preliminary data.</text>
</comment>
<dbReference type="RefSeq" id="WP_118483885.1">
    <property type="nucleotide sequence ID" value="NZ_QRUU01000019.1"/>
</dbReference>
<protein>
    <submittedName>
        <fullName evidence="2">Uncharacterized protein</fullName>
    </submittedName>
</protein>